<dbReference type="EMBL" id="FMIK01000063">
    <property type="protein sequence ID" value="SCM06783.1"/>
    <property type="molecule type" value="Genomic_DNA"/>
</dbReference>
<keyword evidence="1" id="KW-0812">Transmembrane</keyword>
<evidence type="ECO:0000313" key="3">
    <source>
        <dbReference type="Proteomes" id="UP000242164"/>
    </source>
</evidence>
<gene>
    <name evidence="2" type="ORF">BCB44BAC_04319</name>
</gene>
<dbReference type="Proteomes" id="UP000242164">
    <property type="component" value="Unassembled WGS sequence"/>
</dbReference>
<evidence type="ECO:0008006" key="4">
    <source>
        <dbReference type="Google" id="ProtNLM"/>
    </source>
</evidence>
<dbReference type="RefSeq" id="WP_087099481.1">
    <property type="nucleotide sequence ID" value="NZ_CP066179.1"/>
</dbReference>
<keyword evidence="1" id="KW-1133">Transmembrane helix</keyword>
<keyword evidence="1" id="KW-0472">Membrane</keyword>
<organism evidence="2 3">
    <name type="scientific">Bacillus cytotoxicus</name>
    <dbReference type="NCBI Taxonomy" id="580165"/>
    <lineage>
        <taxon>Bacteria</taxon>
        <taxon>Bacillati</taxon>
        <taxon>Bacillota</taxon>
        <taxon>Bacilli</taxon>
        <taxon>Bacillales</taxon>
        <taxon>Bacillaceae</taxon>
        <taxon>Bacillus</taxon>
        <taxon>Bacillus cereus group</taxon>
    </lineage>
</organism>
<feature type="transmembrane region" description="Helical" evidence="1">
    <location>
        <begin position="7"/>
        <end position="28"/>
    </location>
</feature>
<sequence>MTRVKQIFGIVISFFVFWFSMLGVQMFAEFLDIDSFKFIVGKTETARAFYSPYPFLIVFLLTLVSLYFFVIKLGKSKKVNNVLPEENKEQI</sequence>
<name>A0AAX2CN52_9BACI</name>
<protein>
    <recommendedName>
        <fullName evidence="4">DUF3935 domain-containing protein</fullName>
    </recommendedName>
</protein>
<reference evidence="2 3" key="1">
    <citation type="submission" date="2016-08" db="EMBL/GenBank/DDBJ databases">
        <authorList>
            <person name="Loux V."/>
            <person name="Rue O."/>
        </authorList>
    </citation>
    <scope>NUCLEOTIDE SEQUENCE [LARGE SCALE GENOMIC DNA]</scope>
    <source>
        <strain evidence="2 3">AFSSA_08CEB44bac</strain>
    </source>
</reference>
<dbReference type="AlphaFoldDB" id="A0AAX2CN52"/>
<feature type="transmembrane region" description="Helical" evidence="1">
    <location>
        <begin position="48"/>
        <end position="70"/>
    </location>
</feature>
<accession>A0AAX2CN52</accession>
<proteinExistence type="predicted"/>
<evidence type="ECO:0000313" key="2">
    <source>
        <dbReference type="EMBL" id="SCM06783.1"/>
    </source>
</evidence>
<dbReference type="Pfam" id="PF13071">
    <property type="entry name" value="DUF3935"/>
    <property type="match status" value="1"/>
</dbReference>
<dbReference type="InterPro" id="IPR025176">
    <property type="entry name" value="DUF3935"/>
</dbReference>
<comment type="caution">
    <text evidence="2">The sequence shown here is derived from an EMBL/GenBank/DDBJ whole genome shotgun (WGS) entry which is preliminary data.</text>
</comment>
<evidence type="ECO:0000256" key="1">
    <source>
        <dbReference type="SAM" id="Phobius"/>
    </source>
</evidence>